<name>A0ACC2LW58_PERAE</name>
<sequence>MSVVGFDLGNESSIAAVARQLGIDVVLNDESKRETPAIVCSGEQQRFTGTAGAASSLMNPKNAISQIKRLIGRPFSDSESQRDLHSLPFKVTEGPDGFPLIHVPTHVRYLGEERAFTPTQVLGMVLSDLKRIAEKNLSAAVVHCCIGIPVYFTDLQRRLVSDAATIAGLHPLRLFHETTATALAYGIYKTDLPENDELNVAFVDIGHASMQAFSVKFKEEYKIDVYQNGRACQRLRAACEKLKKMLSANPEAPLNIECLMDEKDVRGFIKREEFEKISVPILERVKGPLEKALSDAGIGVENVHSVEVVGSGSRVPAIIRILTEFFGKEPRCTMNASECVARGCALQCAMLSPTFKVREFQVNEYFPFPIALSWKSYVAETHDGPGDHQQSTVVFPKGSPIPCVKAVTFYRSCTFSVDVRYADVSELQAPSKISSYTIGPFETAKGERAKVKMKVRLNLHGLVSIESATLNKFCSMQIDMFGDNDMFTGASDDLALAYADDLTLAYAHSLHNVEVAKKKVEVKKVNIPVVGLVYGAMEASDVQKAVEKEFEMALQDRVMEDTKDKKNAVEAYIYDMRNKLHDKYQDFVTASERDEFSAKLQEVEDWLYEDGEDETKGVYVAKLEELKKQGDPIEERFRENSERGPMINHLIHCINSYRDKTITIDPKFDHIDIAEKQKVVNECGGAEAWLMEKKQQQDSLPKHATPVLLTADVKRKAETLDRFCRPIMTKPRPAPPKPHSPTETPPAPQHATEEAQPESHGKGAEDPQDGNVDAQPAPPEPMETVGEGTSSAAPILIVGSAHNVGSPAVPQTPDDVSFEFAPSPALLKEQKETVKIMLHGITHTLTSGNLLQLAYCRRAADNIFNMNWVPLDISPLRAIFDELFAYLESLKDLHNLGPAALFQQEVGQRLINLRAQVEIKRKELDIPIIAQDETLAALSTLRVSIERTRLMLADLEQRYEVQQLKFEERSSRIQACQYSFSITQNELKDFEAMLNECLGADWHQQEEALQIQRYVAAKKQMLKRHIEDFNT</sequence>
<reference evidence="1 2" key="1">
    <citation type="journal article" date="2022" name="Hortic Res">
        <title>A haplotype resolved chromosomal level avocado genome allows analysis of novel avocado genes.</title>
        <authorList>
            <person name="Nath O."/>
            <person name="Fletcher S.J."/>
            <person name="Hayward A."/>
            <person name="Shaw L.M."/>
            <person name="Masouleh A.K."/>
            <person name="Furtado A."/>
            <person name="Henry R.J."/>
            <person name="Mitter N."/>
        </authorList>
    </citation>
    <scope>NUCLEOTIDE SEQUENCE [LARGE SCALE GENOMIC DNA]</scope>
    <source>
        <strain evidence="2">cv. Hass</strain>
    </source>
</reference>
<accession>A0ACC2LW58</accession>
<gene>
    <name evidence="1" type="ORF">MRB53_012018</name>
</gene>
<evidence type="ECO:0000313" key="2">
    <source>
        <dbReference type="Proteomes" id="UP001234297"/>
    </source>
</evidence>
<comment type="caution">
    <text evidence="1">The sequence shown here is derived from an EMBL/GenBank/DDBJ whole genome shotgun (WGS) entry which is preliminary data.</text>
</comment>
<dbReference type="EMBL" id="CM056811">
    <property type="protein sequence ID" value="KAJ8637751.1"/>
    <property type="molecule type" value="Genomic_DNA"/>
</dbReference>
<proteinExistence type="predicted"/>
<organism evidence="1 2">
    <name type="scientific">Persea americana</name>
    <name type="common">Avocado</name>
    <dbReference type="NCBI Taxonomy" id="3435"/>
    <lineage>
        <taxon>Eukaryota</taxon>
        <taxon>Viridiplantae</taxon>
        <taxon>Streptophyta</taxon>
        <taxon>Embryophyta</taxon>
        <taxon>Tracheophyta</taxon>
        <taxon>Spermatophyta</taxon>
        <taxon>Magnoliopsida</taxon>
        <taxon>Magnoliidae</taxon>
        <taxon>Laurales</taxon>
        <taxon>Lauraceae</taxon>
        <taxon>Persea</taxon>
    </lineage>
</organism>
<evidence type="ECO:0000313" key="1">
    <source>
        <dbReference type="EMBL" id="KAJ8637751.1"/>
    </source>
</evidence>
<protein>
    <submittedName>
        <fullName evidence="1">Uncharacterized protein</fullName>
    </submittedName>
</protein>
<dbReference type="Proteomes" id="UP001234297">
    <property type="component" value="Chromosome 3"/>
</dbReference>
<keyword evidence="2" id="KW-1185">Reference proteome</keyword>